<dbReference type="GO" id="GO:0046052">
    <property type="term" value="P:UTP catabolic process"/>
    <property type="evidence" value="ECO:0007669"/>
    <property type="project" value="TreeGrafter"/>
</dbReference>
<dbReference type="InterPro" id="IPR004518">
    <property type="entry name" value="MazG-like_dom"/>
</dbReference>
<dbReference type="GO" id="GO:0046076">
    <property type="term" value="P:dTTP catabolic process"/>
    <property type="evidence" value="ECO:0007669"/>
    <property type="project" value="TreeGrafter"/>
</dbReference>
<dbReference type="Gene3D" id="1.10.287.1080">
    <property type="entry name" value="MazG-like"/>
    <property type="match status" value="1"/>
</dbReference>
<dbReference type="KEGG" id="gni:GNIT_0725"/>
<dbReference type="EMBL" id="CP003060">
    <property type="protein sequence ID" value="AEP28869.1"/>
    <property type="molecule type" value="Genomic_DNA"/>
</dbReference>
<dbReference type="PANTHER" id="PTHR30522">
    <property type="entry name" value="NUCLEOSIDE TRIPHOSPHATE PYROPHOSPHOHYDROLASE"/>
    <property type="match status" value="1"/>
</dbReference>
<proteinExistence type="predicted"/>
<dbReference type="AlphaFoldDB" id="G4QFT4"/>
<dbReference type="GO" id="GO:0006203">
    <property type="term" value="P:dGTP catabolic process"/>
    <property type="evidence" value="ECO:0007669"/>
    <property type="project" value="TreeGrafter"/>
</dbReference>
<dbReference type="HOGENOM" id="CLU_128166_0_1_6"/>
<dbReference type="GO" id="GO:0046081">
    <property type="term" value="P:dUTP catabolic process"/>
    <property type="evidence" value="ECO:0007669"/>
    <property type="project" value="TreeGrafter"/>
</dbReference>
<dbReference type="GO" id="GO:0046061">
    <property type="term" value="P:dATP catabolic process"/>
    <property type="evidence" value="ECO:0007669"/>
    <property type="project" value="TreeGrafter"/>
</dbReference>
<evidence type="ECO:0000313" key="3">
    <source>
        <dbReference type="Proteomes" id="UP000009282"/>
    </source>
</evidence>
<dbReference type="CDD" id="cd11529">
    <property type="entry name" value="NTP-PPase_MazG_Cterm"/>
    <property type="match status" value="1"/>
</dbReference>
<name>G4QFT4_GLANF</name>
<evidence type="ECO:0000313" key="2">
    <source>
        <dbReference type="EMBL" id="AEP28869.1"/>
    </source>
</evidence>
<keyword evidence="3" id="KW-1185">Reference proteome</keyword>
<dbReference type="eggNOG" id="COG3956">
    <property type="taxonomic scope" value="Bacteria"/>
</dbReference>
<dbReference type="InterPro" id="IPR048011">
    <property type="entry name" value="NTP-PPase_MazG-like_C"/>
</dbReference>
<reference evidence="2 3" key="1">
    <citation type="journal article" date="2011" name="J. Bacteriol.">
        <title>Complete genome sequence of seawater bacterium Glaciecola nitratireducens FR1064T.</title>
        <authorList>
            <person name="Bian F."/>
            <person name="Qin Q.L."/>
            <person name="Xie B.B."/>
            <person name="Shu Y.L."/>
            <person name="Zhang X.Y."/>
            <person name="Yu Y."/>
            <person name="Chen B."/>
            <person name="Chen X.L."/>
            <person name="Zhou B.C."/>
            <person name="Zhang Y.Z."/>
        </authorList>
    </citation>
    <scope>NUCLEOTIDE SEQUENCE [LARGE SCALE GENOMIC DNA]</scope>
    <source>
        <strain evidence="3">JCM 12485 / KCTC 12276 / FR1064</strain>
    </source>
</reference>
<accession>G4QFT4</accession>
<dbReference type="SUPFAM" id="SSF101386">
    <property type="entry name" value="all-alpha NTP pyrophosphatases"/>
    <property type="match status" value="1"/>
</dbReference>
<dbReference type="STRING" id="1085623.GNIT_0725"/>
<dbReference type="PANTHER" id="PTHR30522:SF0">
    <property type="entry name" value="NUCLEOSIDE TRIPHOSPHATE PYROPHOSPHOHYDROLASE"/>
    <property type="match status" value="1"/>
</dbReference>
<organism evidence="2 3">
    <name type="scientific">Glaciecola nitratireducens (strain JCM 12485 / KCTC 12276 / FR1064)</name>
    <dbReference type="NCBI Taxonomy" id="1085623"/>
    <lineage>
        <taxon>Bacteria</taxon>
        <taxon>Pseudomonadati</taxon>
        <taxon>Pseudomonadota</taxon>
        <taxon>Gammaproteobacteria</taxon>
        <taxon>Alteromonadales</taxon>
        <taxon>Alteromonadaceae</taxon>
        <taxon>Brumicola</taxon>
    </lineage>
</organism>
<evidence type="ECO:0000259" key="1">
    <source>
        <dbReference type="Pfam" id="PF03819"/>
    </source>
</evidence>
<protein>
    <submittedName>
        <fullName evidence="2">MazG family protein</fullName>
    </submittedName>
</protein>
<gene>
    <name evidence="2" type="primary">mazG</name>
    <name evidence="2" type="ordered locus">GNIT_0725</name>
</gene>
<dbReference type="GO" id="GO:0046047">
    <property type="term" value="P:TTP catabolic process"/>
    <property type="evidence" value="ECO:0007669"/>
    <property type="project" value="TreeGrafter"/>
</dbReference>
<dbReference type="InterPro" id="IPR011551">
    <property type="entry name" value="NTP_PyrPHydrolase_MazG"/>
</dbReference>
<sequence>MLQKALEIQLKCAEFGFDWPDAAPVFDKILEEIDEVKAEVNATEPQQHKIEDEVGDLLFAVVNLSRHLHINPDLALAKATEKFCKRFALVQTFAANESLELKNLSAEELEILWQKAKLSLIQADKVSEEAG</sequence>
<dbReference type="GO" id="GO:0047429">
    <property type="term" value="F:nucleoside triphosphate diphosphatase activity"/>
    <property type="evidence" value="ECO:0007669"/>
    <property type="project" value="InterPro"/>
</dbReference>
<dbReference type="Pfam" id="PF03819">
    <property type="entry name" value="MazG"/>
    <property type="match status" value="1"/>
</dbReference>
<dbReference type="Proteomes" id="UP000009282">
    <property type="component" value="Chromosome"/>
</dbReference>
<feature type="domain" description="NTP pyrophosphohydrolase MazG-like" evidence="1">
    <location>
        <begin position="28"/>
        <end position="86"/>
    </location>
</feature>